<feature type="signal peptide" evidence="1">
    <location>
        <begin position="1"/>
        <end position="19"/>
    </location>
</feature>
<organism evidence="2 3">
    <name type="scientific">Entotheonella factor</name>
    <dbReference type="NCBI Taxonomy" id="1429438"/>
    <lineage>
        <taxon>Bacteria</taxon>
        <taxon>Pseudomonadati</taxon>
        <taxon>Nitrospinota/Tectimicrobiota group</taxon>
        <taxon>Candidatus Tectimicrobiota</taxon>
        <taxon>Candidatus Entotheonellia</taxon>
        <taxon>Candidatus Entotheonellales</taxon>
        <taxon>Candidatus Entotheonellaceae</taxon>
        <taxon>Candidatus Entotheonella</taxon>
    </lineage>
</organism>
<dbReference type="InterPro" id="IPR036691">
    <property type="entry name" value="Endo/exonu/phosph_ase_sf"/>
</dbReference>
<sequence length="383" mass="43283">MTPIMILCSILFSLTTAWADFPVIDQLDVVPNDPRLKGPIDVSKPGELTIASFNVRNLGSRQRSLKDFEAIVDLIDEADVVMVQEAGLGVYDGRKVSNPERERLDAVVAVFQMYLGSGWVVTRAVRPSGTGAGRETAMLAYRRQAMGYSMDATWAGYVDLGEKRDMATFRLTLIQDETANAKDLLLGSVHLTPDDPDRGSQMIKVAAWMEGQSDERAIAMGDFNWGYRKKSGVENYRGEAQIRALHESGKLFQVFHALSYEGASKDQQLRTNMGFRKKGYFYDQFLLTPILASEMADGGKFLEDCGLIAFGVHYRHMKDVTKRAMKRRQYGLDRFIKNAAINTEETHTKAYAKTLREIERQAKNDATWILSDHRVIWMQLKVW</sequence>
<reference evidence="2 3" key="1">
    <citation type="journal article" date="2014" name="Nature">
        <title>An environmental bacterial taxon with a large and distinct metabolic repertoire.</title>
        <authorList>
            <person name="Wilson M.C."/>
            <person name="Mori T."/>
            <person name="Ruckert C."/>
            <person name="Uria A.R."/>
            <person name="Helf M.J."/>
            <person name="Takada K."/>
            <person name="Gernert C."/>
            <person name="Steffens U.A."/>
            <person name="Heycke N."/>
            <person name="Schmitt S."/>
            <person name="Rinke C."/>
            <person name="Helfrich E.J."/>
            <person name="Brachmann A.O."/>
            <person name="Gurgui C."/>
            <person name="Wakimoto T."/>
            <person name="Kracht M."/>
            <person name="Crusemann M."/>
            <person name="Hentschel U."/>
            <person name="Abe I."/>
            <person name="Matsunaga S."/>
            <person name="Kalinowski J."/>
            <person name="Takeyama H."/>
            <person name="Piel J."/>
        </authorList>
    </citation>
    <scope>NUCLEOTIDE SEQUENCE [LARGE SCALE GENOMIC DNA]</scope>
    <source>
        <strain evidence="3">TSY1</strain>
    </source>
</reference>
<evidence type="ECO:0008006" key="4">
    <source>
        <dbReference type="Google" id="ProtNLM"/>
    </source>
</evidence>
<dbReference type="AlphaFoldDB" id="W4LV45"/>
<keyword evidence="1" id="KW-0732">Signal</keyword>
<dbReference type="SUPFAM" id="SSF56219">
    <property type="entry name" value="DNase I-like"/>
    <property type="match status" value="1"/>
</dbReference>
<protein>
    <recommendedName>
        <fullName evidence="4">Endonuclease/exonuclease/phosphatase domain-containing protein</fullName>
    </recommendedName>
</protein>
<evidence type="ECO:0000313" key="2">
    <source>
        <dbReference type="EMBL" id="ETX01944.1"/>
    </source>
</evidence>
<evidence type="ECO:0000256" key="1">
    <source>
        <dbReference type="SAM" id="SignalP"/>
    </source>
</evidence>
<dbReference type="Proteomes" id="UP000019141">
    <property type="component" value="Unassembled WGS sequence"/>
</dbReference>
<name>W4LV45_ENTF1</name>
<evidence type="ECO:0000313" key="3">
    <source>
        <dbReference type="Proteomes" id="UP000019141"/>
    </source>
</evidence>
<feature type="chain" id="PRO_5004844942" description="Endonuclease/exonuclease/phosphatase domain-containing protein" evidence="1">
    <location>
        <begin position="20"/>
        <end position="383"/>
    </location>
</feature>
<proteinExistence type="predicted"/>
<dbReference type="HOGENOM" id="CLU_720970_0_0_7"/>
<dbReference type="EMBL" id="AZHW01000187">
    <property type="protein sequence ID" value="ETX01944.1"/>
    <property type="molecule type" value="Genomic_DNA"/>
</dbReference>
<comment type="caution">
    <text evidence="2">The sequence shown here is derived from an EMBL/GenBank/DDBJ whole genome shotgun (WGS) entry which is preliminary data.</text>
</comment>
<keyword evidence="3" id="KW-1185">Reference proteome</keyword>
<gene>
    <name evidence="2" type="ORF">ETSY1_05420</name>
</gene>
<accession>W4LV45</accession>
<dbReference type="Gene3D" id="3.60.10.10">
    <property type="entry name" value="Endonuclease/exonuclease/phosphatase"/>
    <property type="match status" value="1"/>
</dbReference>